<keyword evidence="8" id="KW-1185">Reference proteome</keyword>
<organism evidence="7 8">
    <name type="scientific">Aspergillus ruber (strain CBS 135680)</name>
    <dbReference type="NCBI Taxonomy" id="1388766"/>
    <lineage>
        <taxon>Eukaryota</taxon>
        <taxon>Fungi</taxon>
        <taxon>Dikarya</taxon>
        <taxon>Ascomycota</taxon>
        <taxon>Pezizomycotina</taxon>
        <taxon>Eurotiomycetes</taxon>
        <taxon>Eurotiomycetidae</taxon>
        <taxon>Eurotiales</taxon>
        <taxon>Aspergillaceae</taxon>
        <taxon>Aspergillus</taxon>
        <taxon>Aspergillus subgen. Aspergillus</taxon>
    </lineage>
</organism>
<dbReference type="GO" id="GO:0033314">
    <property type="term" value="P:mitotic DNA replication checkpoint signaling"/>
    <property type="evidence" value="ECO:0007669"/>
    <property type="project" value="TreeGrafter"/>
</dbReference>
<feature type="compositionally biased region" description="Acidic residues" evidence="6">
    <location>
        <begin position="226"/>
        <end position="247"/>
    </location>
</feature>
<evidence type="ECO:0000313" key="8">
    <source>
        <dbReference type="Proteomes" id="UP000019804"/>
    </source>
</evidence>
<feature type="compositionally biased region" description="Basic and acidic residues" evidence="6">
    <location>
        <begin position="189"/>
        <end position="210"/>
    </location>
</feature>
<evidence type="ECO:0000256" key="4">
    <source>
        <dbReference type="ARBA" id="ARBA00022833"/>
    </source>
</evidence>
<dbReference type="PANTHER" id="PTHR13278">
    <property type="entry name" value="ZINC FINGER PROTEIN 830"/>
    <property type="match status" value="1"/>
</dbReference>
<feature type="compositionally biased region" description="Polar residues" evidence="6">
    <location>
        <begin position="51"/>
        <end position="64"/>
    </location>
</feature>
<comment type="subcellular location">
    <subcellularLocation>
        <location evidence="1">Nucleus</location>
    </subcellularLocation>
</comment>
<gene>
    <name evidence="7" type="ORF">EURHEDRAFT_415858</name>
</gene>
<name>A0A017S6A2_ASPRC</name>
<dbReference type="OrthoDB" id="77607at2759"/>
<keyword evidence="5" id="KW-0539">Nucleus</keyword>
<accession>A0A017S6A2</accession>
<protein>
    <submittedName>
        <fullName evidence="7">Uncharacterized protein</fullName>
    </submittedName>
</protein>
<evidence type="ECO:0000256" key="3">
    <source>
        <dbReference type="ARBA" id="ARBA00022771"/>
    </source>
</evidence>
<evidence type="ECO:0000256" key="1">
    <source>
        <dbReference type="ARBA" id="ARBA00004123"/>
    </source>
</evidence>
<evidence type="ECO:0000313" key="7">
    <source>
        <dbReference type="EMBL" id="EYE92149.1"/>
    </source>
</evidence>
<feature type="compositionally biased region" description="Basic and acidic residues" evidence="6">
    <location>
        <begin position="166"/>
        <end position="180"/>
    </location>
</feature>
<feature type="compositionally biased region" description="Low complexity" evidence="6">
    <location>
        <begin position="127"/>
        <end position="147"/>
    </location>
</feature>
<dbReference type="GO" id="GO:0003676">
    <property type="term" value="F:nucleic acid binding"/>
    <property type="evidence" value="ECO:0007669"/>
    <property type="project" value="InterPro"/>
</dbReference>
<dbReference type="GO" id="GO:0033260">
    <property type="term" value="P:nuclear DNA replication"/>
    <property type="evidence" value="ECO:0007669"/>
    <property type="project" value="TreeGrafter"/>
</dbReference>
<proteinExistence type="predicted"/>
<dbReference type="GO" id="GO:0008270">
    <property type="term" value="F:zinc ion binding"/>
    <property type="evidence" value="ECO:0007669"/>
    <property type="project" value="UniProtKB-KW"/>
</dbReference>
<reference evidence="8" key="1">
    <citation type="journal article" date="2014" name="Nat. Commun.">
        <title>Genomic adaptations of the halophilic Dead Sea filamentous fungus Eurotium rubrum.</title>
        <authorList>
            <person name="Kis-Papo T."/>
            <person name="Weig A.R."/>
            <person name="Riley R."/>
            <person name="Persoh D."/>
            <person name="Salamov A."/>
            <person name="Sun H."/>
            <person name="Lipzen A."/>
            <person name="Wasser S.P."/>
            <person name="Rambold G."/>
            <person name="Grigoriev I.V."/>
            <person name="Nevo E."/>
        </authorList>
    </citation>
    <scope>NUCLEOTIDE SEQUENCE [LARGE SCALE GENOMIC DNA]</scope>
    <source>
        <strain evidence="8">CBS 135680</strain>
    </source>
</reference>
<dbReference type="GO" id="GO:0044773">
    <property type="term" value="P:mitotic DNA damage checkpoint signaling"/>
    <property type="evidence" value="ECO:0007669"/>
    <property type="project" value="TreeGrafter"/>
</dbReference>
<dbReference type="PANTHER" id="PTHR13278:SF0">
    <property type="entry name" value="ZINC FINGER PROTEIN 830"/>
    <property type="match status" value="1"/>
</dbReference>
<keyword evidence="2" id="KW-0479">Metal-binding</keyword>
<evidence type="ECO:0000256" key="2">
    <source>
        <dbReference type="ARBA" id="ARBA00022723"/>
    </source>
</evidence>
<keyword evidence="4" id="KW-0862">Zinc</keyword>
<dbReference type="GeneID" id="63697922"/>
<dbReference type="Proteomes" id="UP000019804">
    <property type="component" value="Unassembled WGS sequence"/>
</dbReference>
<dbReference type="AlphaFoldDB" id="A0A017S6A2"/>
<sequence>MADIRKLLRNELATRKGTTQTGNTTNRVTKKRKVDVGDDSIRKKIKPAGMTAQQEASQAIQPPSAQDLGEDAEKETAGPEFPSEPEDEQEAKDTDQSDEKPSANEPQTVDEDEWAAFEREVAEPSRAPQAPAAIAAPATISAAPITAEQIAEQNEKVKNTTQTREAQAEGEREDAARFMEDEFDEMEQLEERVRRMKQKREELRAKRASEEAESVPPPARESDGNANDEDDNDDDDDDDDWDDWRFK</sequence>
<feature type="compositionally biased region" description="Basic and acidic residues" evidence="6">
    <location>
        <begin position="1"/>
        <end position="14"/>
    </location>
</feature>
<feature type="compositionally biased region" description="Low complexity" evidence="6">
    <location>
        <begin position="15"/>
        <end position="27"/>
    </location>
</feature>
<evidence type="ECO:0000256" key="5">
    <source>
        <dbReference type="ARBA" id="ARBA00023242"/>
    </source>
</evidence>
<keyword evidence="3" id="KW-0863">Zinc-finger</keyword>
<dbReference type="RefSeq" id="XP_040635837.1">
    <property type="nucleotide sequence ID" value="XM_040782798.1"/>
</dbReference>
<dbReference type="GO" id="GO:0005681">
    <property type="term" value="C:spliceosomal complex"/>
    <property type="evidence" value="ECO:0007669"/>
    <property type="project" value="InterPro"/>
</dbReference>
<feature type="compositionally biased region" description="Basic and acidic residues" evidence="6">
    <location>
        <begin position="91"/>
        <end position="102"/>
    </location>
</feature>
<dbReference type="EMBL" id="KK088439">
    <property type="protein sequence ID" value="EYE92149.1"/>
    <property type="molecule type" value="Genomic_DNA"/>
</dbReference>
<dbReference type="InterPro" id="IPR040050">
    <property type="entry name" value="ZNF830-like"/>
</dbReference>
<dbReference type="HOGENOM" id="CLU_041821_2_0_1"/>
<evidence type="ECO:0000256" key="6">
    <source>
        <dbReference type="SAM" id="MobiDB-lite"/>
    </source>
</evidence>
<feature type="region of interest" description="Disordered" evidence="6">
    <location>
        <begin position="1"/>
        <end position="247"/>
    </location>
</feature>